<dbReference type="RefSeq" id="WP_151052188.1">
    <property type="nucleotide sequence ID" value="NZ_CABVPN010000058.1"/>
</dbReference>
<name>A0A6P2R5I3_9BURK</name>
<feature type="region of interest" description="Disordered" evidence="1">
    <location>
        <begin position="1"/>
        <end position="45"/>
    </location>
</feature>
<dbReference type="GeneID" id="93031424"/>
<reference evidence="2 3" key="1">
    <citation type="submission" date="2019-09" db="EMBL/GenBank/DDBJ databases">
        <authorList>
            <person name="Depoorter E."/>
        </authorList>
    </citation>
    <scope>NUCLEOTIDE SEQUENCE [LARGE SCALE GENOMIC DNA]</scope>
    <source>
        <strain evidence="2">LMG 24065</strain>
    </source>
</reference>
<sequence length="75" mass="8183">MAVTVHMPDGTVKVLGNESRKAGPAKKAAASVRERRKSSPSTGARILKQALDRLDQVDLHADQRKEATKKPVHSR</sequence>
<protein>
    <submittedName>
        <fullName evidence="2">Uncharacterized protein</fullName>
    </submittedName>
</protein>
<dbReference type="Proteomes" id="UP000494125">
    <property type="component" value="Unassembled WGS sequence"/>
</dbReference>
<accession>A0A6P2R5I3</accession>
<keyword evidence="3" id="KW-1185">Reference proteome</keyword>
<evidence type="ECO:0000256" key="1">
    <source>
        <dbReference type="SAM" id="MobiDB-lite"/>
    </source>
</evidence>
<dbReference type="EMBL" id="CABVPN010000058">
    <property type="protein sequence ID" value="VWC30105.1"/>
    <property type="molecule type" value="Genomic_DNA"/>
</dbReference>
<gene>
    <name evidence="2" type="ORF">BDI24065_06333</name>
</gene>
<dbReference type="AlphaFoldDB" id="A0A6P2R5I3"/>
<organism evidence="2 3">
    <name type="scientific">Burkholderia diffusa</name>
    <dbReference type="NCBI Taxonomy" id="488732"/>
    <lineage>
        <taxon>Bacteria</taxon>
        <taxon>Pseudomonadati</taxon>
        <taxon>Pseudomonadota</taxon>
        <taxon>Betaproteobacteria</taxon>
        <taxon>Burkholderiales</taxon>
        <taxon>Burkholderiaceae</taxon>
        <taxon>Burkholderia</taxon>
        <taxon>Burkholderia cepacia complex</taxon>
    </lineage>
</organism>
<evidence type="ECO:0000313" key="2">
    <source>
        <dbReference type="EMBL" id="VWC30105.1"/>
    </source>
</evidence>
<proteinExistence type="predicted"/>
<evidence type="ECO:0000313" key="3">
    <source>
        <dbReference type="Proteomes" id="UP000494125"/>
    </source>
</evidence>